<dbReference type="PANTHER" id="PTHR11200:SF300">
    <property type="entry name" value="TYPE II INOSITOL 1,4,5-TRISPHOSPHATE 5-PHOSPHATASE"/>
    <property type="match status" value="1"/>
</dbReference>
<keyword evidence="6" id="KW-0443">Lipid metabolism</keyword>
<dbReference type="SMART" id="SM00128">
    <property type="entry name" value="IPPc"/>
    <property type="match status" value="1"/>
</dbReference>
<sequence>IFVGTWNVNGKAPPTDVENLKRWLNCSDEPPDIYAIGFQELDLSKEAFIFNETVREAEWQKALEWSTHPKAKYRLVGIVRLVGIQLAVMINYTHFEHVSNVAVDYVGTGILGKMGNKGGVAVSFQLHNTTLCFVNCHLAAHVEEVERRNQDYNDINTKINFKRHPQAIKDHDQIYWLGDMNYRIRRLDTHEVKKHIAMGDLNTILCHDQLNQEKERGKILAGFEEGDINFQPTYKYDVNSDRYDSSEKARAPAWTDRIFFKGKGIYQQLYRSFMELKISDHKPVNALFRSEIGIVNREKYRRIHEDLLKSMDKLENEFLPQVTIDSTDVVFDTVKFREPQAKDIIVANTGMVPVDFKFIQKNDEKSYCKEWLRITPFCGRINPGEKSDIRLEINLEQALQSLDDILVLHLEGGKDLFITVSAKCQRSCFTMSVSTLCRCPVPILNLTPEQLKHAENGQSQVLYSVPRELWLLIDFLYRKALKTRDLFESSALHEEMKKIRECLDSGTLDQISDSPYAVAESLLIFLSFTKDPVVPYHLHKRCIEACESFAQCKEILEQFHKLERNVFLYVCMFLQDLLKYSVDNGLDCHGLSIIFGDILMRTPMRNTPKPHCRKKTRFIEQFLTNDLSDLIQVNKQ</sequence>
<dbReference type="PROSITE" id="PS50238">
    <property type="entry name" value="RHOGAP"/>
    <property type="match status" value="1"/>
</dbReference>
<evidence type="ECO:0000256" key="7">
    <source>
        <dbReference type="ARBA" id="ARBA00023136"/>
    </source>
</evidence>
<evidence type="ECO:0000256" key="3">
    <source>
        <dbReference type="ARBA" id="ARBA00005910"/>
    </source>
</evidence>
<gene>
    <name evidence="11" type="primary">LOC108560079</name>
</gene>
<dbReference type="InterPro" id="IPR000300">
    <property type="entry name" value="IPPc"/>
</dbReference>
<dbReference type="PANTHER" id="PTHR11200">
    <property type="entry name" value="INOSITOL 5-PHOSPHATASE"/>
    <property type="match status" value="1"/>
</dbReference>
<keyword evidence="4" id="KW-0967">Endosome</keyword>
<name>A0ABM1MEK7_NICVS</name>
<dbReference type="Gene3D" id="2.60.40.10">
    <property type="entry name" value="Immunoglobulins"/>
    <property type="match status" value="1"/>
</dbReference>
<dbReference type="InterPro" id="IPR000198">
    <property type="entry name" value="RhoGAP_dom"/>
</dbReference>
<keyword evidence="5" id="KW-0378">Hydrolase</keyword>
<evidence type="ECO:0000256" key="1">
    <source>
        <dbReference type="ARBA" id="ARBA00004146"/>
    </source>
</evidence>
<keyword evidence="10" id="KW-1185">Reference proteome</keyword>
<keyword evidence="8" id="KW-0968">Cytoplasmic vesicle</keyword>
<dbReference type="Pfam" id="PF21310">
    <property type="entry name" value="OCRL-like_ASH"/>
    <property type="match status" value="1"/>
</dbReference>
<evidence type="ECO:0000256" key="4">
    <source>
        <dbReference type="ARBA" id="ARBA00022753"/>
    </source>
</evidence>
<comment type="subcellular location">
    <subcellularLocation>
        <location evidence="2">Cytoplasmic vesicle</location>
        <location evidence="2">Phagosome membrane</location>
    </subcellularLocation>
    <subcellularLocation>
        <location evidence="1">Early endosome membrane</location>
    </subcellularLocation>
</comment>
<evidence type="ECO:0000256" key="8">
    <source>
        <dbReference type="ARBA" id="ARBA00023329"/>
    </source>
</evidence>
<dbReference type="SUPFAM" id="SSF56219">
    <property type="entry name" value="DNase I-like"/>
    <property type="match status" value="1"/>
</dbReference>
<accession>A0ABM1MEK7</accession>
<evidence type="ECO:0000313" key="10">
    <source>
        <dbReference type="Proteomes" id="UP000695000"/>
    </source>
</evidence>
<dbReference type="Pfam" id="PF00620">
    <property type="entry name" value="RhoGAP"/>
    <property type="match status" value="1"/>
</dbReference>
<dbReference type="SUPFAM" id="SSF48350">
    <property type="entry name" value="GTPase activation domain, GAP"/>
    <property type="match status" value="1"/>
</dbReference>
<dbReference type="Gene3D" id="1.10.555.10">
    <property type="entry name" value="Rho GTPase activation protein"/>
    <property type="match status" value="1"/>
</dbReference>
<proteinExistence type="inferred from homology"/>
<dbReference type="InterPro" id="IPR048869">
    <property type="entry name" value="OCRL-1_2_ASH"/>
</dbReference>
<protein>
    <submittedName>
        <fullName evidence="11">Type II inositol 1,4,5-trisphosphate 5-phosphatase</fullName>
    </submittedName>
</protein>
<evidence type="ECO:0000259" key="9">
    <source>
        <dbReference type="PROSITE" id="PS50238"/>
    </source>
</evidence>
<dbReference type="Pfam" id="PF22669">
    <property type="entry name" value="Exo_endo_phos2"/>
    <property type="match status" value="1"/>
</dbReference>
<evidence type="ECO:0000313" key="11">
    <source>
        <dbReference type="RefSeq" id="XP_017773007.1"/>
    </source>
</evidence>
<feature type="domain" description="Rho-GAP" evidence="9">
    <location>
        <begin position="449"/>
        <end position="631"/>
    </location>
</feature>
<feature type="non-terminal residue" evidence="11">
    <location>
        <position position="1"/>
    </location>
</feature>
<organism evidence="10 11">
    <name type="scientific">Nicrophorus vespilloides</name>
    <name type="common">Boreal carrion beetle</name>
    <dbReference type="NCBI Taxonomy" id="110193"/>
    <lineage>
        <taxon>Eukaryota</taxon>
        <taxon>Metazoa</taxon>
        <taxon>Ecdysozoa</taxon>
        <taxon>Arthropoda</taxon>
        <taxon>Hexapoda</taxon>
        <taxon>Insecta</taxon>
        <taxon>Pterygota</taxon>
        <taxon>Neoptera</taxon>
        <taxon>Endopterygota</taxon>
        <taxon>Coleoptera</taxon>
        <taxon>Polyphaga</taxon>
        <taxon>Staphyliniformia</taxon>
        <taxon>Silphidae</taxon>
        <taxon>Nicrophorinae</taxon>
        <taxon>Nicrophorus</taxon>
    </lineage>
</organism>
<dbReference type="InterPro" id="IPR037793">
    <property type="entry name" value="OCRL1/INPP5B_INPP5c"/>
</dbReference>
<evidence type="ECO:0000256" key="2">
    <source>
        <dbReference type="ARBA" id="ARBA00004580"/>
    </source>
</evidence>
<dbReference type="CDD" id="cd04380">
    <property type="entry name" value="RhoGAP_OCRL1"/>
    <property type="match status" value="1"/>
</dbReference>
<dbReference type="CDD" id="cd09093">
    <property type="entry name" value="INPP5c_INPP5B"/>
    <property type="match status" value="1"/>
</dbReference>
<evidence type="ECO:0000256" key="6">
    <source>
        <dbReference type="ARBA" id="ARBA00023098"/>
    </source>
</evidence>
<dbReference type="InterPro" id="IPR013783">
    <property type="entry name" value="Ig-like_fold"/>
</dbReference>
<keyword evidence="7" id="KW-0472">Membrane</keyword>
<dbReference type="Proteomes" id="UP000695000">
    <property type="component" value="Unplaced"/>
</dbReference>
<dbReference type="InterPro" id="IPR008936">
    <property type="entry name" value="Rho_GTPase_activation_prot"/>
</dbReference>
<dbReference type="InterPro" id="IPR047078">
    <property type="entry name" value="RhoGAP_OCRL1"/>
</dbReference>
<dbReference type="SMART" id="SM00324">
    <property type="entry name" value="RhoGAP"/>
    <property type="match status" value="1"/>
</dbReference>
<dbReference type="InterPro" id="IPR036691">
    <property type="entry name" value="Endo/exonu/phosph_ase_sf"/>
</dbReference>
<evidence type="ECO:0000256" key="5">
    <source>
        <dbReference type="ARBA" id="ARBA00022801"/>
    </source>
</evidence>
<dbReference type="Gene3D" id="3.60.10.10">
    <property type="entry name" value="Endonuclease/exonuclease/phosphatase"/>
    <property type="match status" value="1"/>
</dbReference>
<dbReference type="InterPro" id="IPR046985">
    <property type="entry name" value="IP5"/>
</dbReference>
<reference evidence="11" key="1">
    <citation type="submission" date="2025-08" db="UniProtKB">
        <authorList>
            <consortium name="RefSeq"/>
        </authorList>
    </citation>
    <scope>IDENTIFICATION</scope>
    <source>
        <tissue evidence="11">Whole Larva</tissue>
    </source>
</reference>
<dbReference type="RefSeq" id="XP_017773007.1">
    <property type="nucleotide sequence ID" value="XM_017917518.1"/>
</dbReference>
<dbReference type="GeneID" id="108560079"/>
<comment type="similarity">
    <text evidence="3">Belongs to the inositol 1,4,5-trisphosphate 5-phosphatase type II family.</text>
</comment>